<sequence length="242" mass="26098">MSREFDKTYWEEHHGARPAARVADPNPQLVAELDRLAPGTALEAGCGHGAEACWLAARGWRVTAVDIAGSALRRARDRAATLGGEVADRISWVEADLTDWVPTEQGYDLVTSHYVHPAGSREVLFRRLAAAVALGGTLLVVGHHPSDAHSAARTSDPQVHFTAEELAGGFDPRRWEVVVAETRTRAVAGHTEHGDHAGGCGHVACGGRAGRHGPEGTHEHSRDHEERGIVLRDTVLRARKRA</sequence>
<dbReference type="STRING" id="995062.SAMN04489718_0871"/>
<evidence type="ECO:0000256" key="1">
    <source>
        <dbReference type="ARBA" id="ARBA00022679"/>
    </source>
</evidence>
<dbReference type="GO" id="GO:0032259">
    <property type="term" value="P:methylation"/>
    <property type="evidence" value="ECO:0007669"/>
    <property type="project" value="UniProtKB-KW"/>
</dbReference>
<dbReference type="AlphaFoldDB" id="A0A1H0Z690"/>
<dbReference type="Pfam" id="PF13649">
    <property type="entry name" value="Methyltransf_25"/>
    <property type="match status" value="1"/>
</dbReference>
<protein>
    <submittedName>
        <fullName evidence="4">Methyltransferase domain-containing protein</fullName>
    </submittedName>
</protein>
<name>A0A1H0Z690_9ACTN</name>
<dbReference type="Proteomes" id="UP000199301">
    <property type="component" value="Unassembled WGS sequence"/>
</dbReference>
<keyword evidence="1 4" id="KW-0808">Transferase</keyword>
<feature type="region of interest" description="Disordered" evidence="2">
    <location>
        <begin position="209"/>
        <end position="228"/>
    </location>
</feature>
<evidence type="ECO:0000259" key="3">
    <source>
        <dbReference type="Pfam" id="PF13649"/>
    </source>
</evidence>
<dbReference type="InterPro" id="IPR041698">
    <property type="entry name" value="Methyltransf_25"/>
</dbReference>
<dbReference type="Gene3D" id="3.40.50.150">
    <property type="entry name" value="Vaccinia Virus protein VP39"/>
    <property type="match status" value="1"/>
</dbReference>
<feature type="compositionally biased region" description="Basic and acidic residues" evidence="2">
    <location>
        <begin position="212"/>
        <end position="228"/>
    </location>
</feature>
<dbReference type="OrthoDB" id="9786503at2"/>
<proteinExistence type="predicted"/>
<gene>
    <name evidence="4" type="ORF">SAMN04489718_0871</name>
</gene>
<keyword evidence="4" id="KW-0489">Methyltransferase</keyword>
<dbReference type="GO" id="GO:0008168">
    <property type="term" value="F:methyltransferase activity"/>
    <property type="evidence" value="ECO:0007669"/>
    <property type="project" value="UniProtKB-KW"/>
</dbReference>
<evidence type="ECO:0000256" key="2">
    <source>
        <dbReference type="SAM" id="MobiDB-lite"/>
    </source>
</evidence>
<dbReference type="InterPro" id="IPR029063">
    <property type="entry name" value="SAM-dependent_MTases_sf"/>
</dbReference>
<dbReference type="RefSeq" id="WP_092521216.1">
    <property type="nucleotide sequence ID" value="NZ_FNKO01000001.1"/>
</dbReference>
<evidence type="ECO:0000313" key="4">
    <source>
        <dbReference type="EMBL" id="SDQ23007.1"/>
    </source>
</evidence>
<keyword evidence="5" id="KW-1185">Reference proteome</keyword>
<dbReference type="SUPFAM" id="SSF53335">
    <property type="entry name" value="S-adenosyl-L-methionine-dependent methyltransferases"/>
    <property type="match status" value="1"/>
</dbReference>
<evidence type="ECO:0000313" key="5">
    <source>
        <dbReference type="Proteomes" id="UP000199301"/>
    </source>
</evidence>
<feature type="domain" description="Methyltransferase" evidence="3">
    <location>
        <begin position="42"/>
        <end position="136"/>
    </location>
</feature>
<organism evidence="4 5">
    <name type="scientific">Actinopolyspora saharensis</name>
    <dbReference type="NCBI Taxonomy" id="995062"/>
    <lineage>
        <taxon>Bacteria</taxon>
        <taxon>Bacillati</taxon>
        <taxon>Actinomycetota</taxon>
        <taxon>Actinomycetes</taxon>
        <taxon>Actinopolysporales</taxon>
        <taxon>Actinopolysporaceae</taxon>
        <taxon>Actinopolyspora</taxon>
    </lineage>
</organism>
<dbReference type="EMBL" id="FNKO01000001">
    <property type="protein sequence ID" value="SDQ23007.1"/>
    <property type="molecule type" value="Genomic_DNA"/>
</dbReference>
<dbReference type="CDD" id="cd02440">
    <property type="entry name" value="AdoMet_MTases"/>
    <property type="match status" value="1"/>
</dbReference>
<accession>A0A1H0Z690</accession>
<reference evidence="5" key="1">
    <citation type="submission" date="2016-10" db="EMBL/GenBank/DDBJ databases">
        <authorList>
            <person name="Varghese N."/>
            <person name="Submissions S."/>
        </authorList>
    </citation>
    <scope>NUCLEOTIDE SEQUENCE [LARGE SCALE GENOMIC DNA]</scope>
    <source>
        <strain evidence="5">DSM 45459</strain>
    </source>
</reference>
<dbReference type="PANTHER" id="PTHR43861">
    <property type="entry name" value="TRANS-ACONITATE 2-METHYLTRANSFERASE-RELATED"/>
    <property type="match status" value="1"/>
</dbReference>